<protein>
    <submittedName>
        <fullName evidence="1">Uncharacterized protein</fullName>
    </submittedName>
</protein>
<evidence type="ECO:0000313" key="1">
    <source>
        <dbReference type="EMBL" id="PWN54148.1"/>
    </source>
</evidence>
<evidence type="ECO:0000313" key="2">
    <source>
        <dbReference type="Proteomes" id="UP000245626"/>
    </source>
</evidence>
<dbReference type="Proteomes" id="UP000245626">
    <property type="component" value="Unassembled WGS sequence"/>
</dbReference>
<name>A0ACD0P7Q1_9BASI</name>
<dbReference type="EMBL" id="KZ819694">
    <property type="protein sequence ID" value="PWN54148.1"/>
    <property type="molecule type" value="Genomic_DNA"/>
</dbReference>
<proteinExistence type="predicted"/>
<organism evidence="1 2">
    <name type="scientific">Violaceomyces palustris</name>
    <dbReference type="NCBI Taxonomy" id="1673888"/>
    <lineage>
        <taxon>Eukaryota</taxon>
        <taxon>Fungi</taxon>
        <taxon>Dikarya</taxon>
        <taxon>Basidiomycota</taxon>
        <taxon>Ustilaginomycotina</taxon>
        <taxon>Ustilaginomycetes</taxon>
        <taxon>Violaceomycetales</taxon>
        <taxon>Violaceomycetaceae</taxon>
        <taxon>Violaceomyces</taxon>
    </lineage>
</organism>
<accession>A0ACD0P7Q1</accession>
<reference evidence="1 2" key="1">
    <citation type="journal article" date="2018" name="Mol. Biol. Evol.">
        <title>Broad Genomic Sampling Reveals a Smut Pathogenic Ancestry of the Fungal Clade Ustilaginomycotina.</title>
        <authorList>
            <person name="Kijpornyongpan T."/>
            <person name="Mondo S.J."/>
            <person name="Barry K."/>
            <person name="Sandor L."/>
            <person name="Lee J."/>
            <person name="Lipzen A."/>
            <person name="Pangilinan J."/>
            <person name="LaButti K."/>
            <person name="Hainaut M."/>
            <person name="Henrissat B."/>
            <person name="Grigoriev I.V."/>
            <person name="Spatafora J.W."/>
            <person name="Aime M.C."/>
        </authorList>
    </citation>
    <scope>NUCLEOTIDE SEQUENCE [LARGE SCALE GENOMIC DNA]</scope>
    <source>
        <strain evidence="1 2">SA 807</strain>
    </source>
</reference>
<gene>
    <name evidence="1" type="ORF">IE53DRAFT_23885</name>
</gene>
<sequence length="202" mass="20623">MSAEPSQAEQIDAARTSTPEILQSDDHSPVEPKSQGNSEGAGMAPSGPVSPGQGETAAASAEAPSDESLPTSSAERDGKEDDLRNLGDESPSDCEKKSAPEEAQASSSSDSPKDTASGVSSLKNPEGLSNASSAQTSTTFPATSQQKKFTSLSVNKRFLEKASTSPSSSPSSAKASPATLAAPNGECTVCLPFALTRNYEPQ</sequence>
<keyword evidence="2" id="KW-1185">Reference proteome</keyword>